<evidence type="ECO:0000259" key="2">
    <source>
        <dbReference type="PROSITE" id="PS50158"/>
    </source>
</evidence>
<sequence length="151" mass="17142">MVQLSVKSSVVSPLEKPTLVEEDLDVVLEGRPWLFNKQLILFDRLLEPIERSFCFGCGQLGYILRDCCFVTEKIKNLLEDEVTFSLALKAELNFVGKVALLLNLARKKRMEQCSHLGEKELRVFTIDDRKPVIPRSVTKDEISSGKSSGKK</sequence>
<dbReference type="Proteomes" id="UP000593578">
    <property type="component" value="Unassembled WGS sequence"/>
</dbReference>
<name>A0A7J8PPV1_GOSRA</name>
<keyword evidence="1" id="KW-0863">Zinc-finger</keyword>
<dbReference type="PROSITE" id="PS50158">
    <property type="entry name" value="ZF_CCHC"/>
    <property type="match status" value="1"/>
</dbReference>
<evidence type="ECO:0000256" key="1">
    <source>
        <dbReference type="PROSITE-ProRule" id="PRU00047"/>
    </source>
</evidence>
<evidence type="ECO:0000313" key="3">
    <source>
        <dbReference type="EMBL" id="MBA0591113.1"/>
    </source>
</evidence>
<reference evidence="3 4" key="1">
    <citation type="journal article" date="2019" name="Genome Biol. Evol.">
        <title>Insights into the evolution of the New World diploid cottons (Gossypium, subgenus Houzingenia) based on genome sequencing.</title>
        <authorList>
            <person name="Grover C.E."/>
            <person name="Arick M.A. 2nd"/>
            <person name="Thrash A."/>
            <person name="Conover J.L."/>
            <person name="Sanders W.S."/>
            <person name="Peterson D.G."/>
            <person name="Frelichowski J.E."/>
            <person name="Scheffler J.A."/>
            <person name="Scheffler B.E."/>
            <person name="Wendel J.F."/>
        </authorList>
    </citation>
    <scope>NUCLEOTIDE SEQUENCE [LARGE SCALE GENOMIC DNA]</scope>
    <source>
        <strain evidence="3">8</strain>
        <tissue evidence="3">Leaf</tissue>
    </source>
</reference>
<comment type="caution">
    <text evidence="3">The sequence shown here is derived from an EMBL/GenBank/DDBJ whole genome shotgun (WGS) entry which is preliminary data.</text>
</comment>
<dbReference type="GO" id="GO:0003676">
    <property type="term" value="F:nucleic acid binding"/>
    <property type="evidence" value="ECO:0007669"/>
    <property type="project" value="InterPro"/>
</dbReference>
<dbReference type="GO" id="GO:0008270">
    <property type="term" value="F:zinc ion binding"/>
    <property type="evidence" value="ECO:0007669"/>
    <property type="project" value="UniProtKB-KW"/>
</dbReference>
<proteinExistence type="predicted"/>
<keyword evidence="1" id="KW-0479">Metal-binding</keyword>
<dbReference type="InterPro" id="IPR001878">
    <property type="entry name" value="Znf_CCHC"/>
</dbReference>
<accession>A0A7J8PPV1</accession>
<organism evidence="3 4">
    <name type="scientific">Gossypium raimondii</name>
    <name type="common">Peruvian cotton</name>
    <name type="synonym">Gossypium klotzschianum subsp. raimondii</name>
    <dbReference type="NCBI Taxonomy" id="29730"/>
    <lineage>
        <taxon>Eukaryota</taxon>
        <taxon>Viridiplantae</taxon>
        <taxon>Streptophyta</taxon>
        <taxon>Embryophyta</taxon>
        <taxon>Tracheophyta</taxon>
        <taxon>Spermatophyta</taxon>
        <taxon>Magnoliopsida</taxon>
        <taxon>eudicotyledons</taxon>
        <taxon>Gunneridae</taxon>
        <taxon>Pentapetalae</taxon>
        <taxon>rosids</taxon>
        <taxon>malvids</taxon>
        <taxon>Malvales</taxon>
        <taxon>Malvaceae</taxon>
        <taxon>Malvoideae</taxon>
        <taxon>Gossypium</taxon>
    </lineage>
</organism>
<evidence type="ECO:0000313" key="4">
    <source>
        <dbReference type="Proteomes" id="UP000593578"/>
    </source>
</evidence>
<keyword evidence="1" id="KW-0862">Zinc</keyword>
<dbReference type="AlphaFoldDB" id="A0A7J8PPV1"/>
<protein>
    <recommendedName>
        <fullName evidence="2">CCHC-type domain-containing protein</fullName>
    </recommendedName>
</protein>
<feature type="domain" description="CCHC-type" evidence="2">
    <location>
        <begin position="54"/>
        <end position="67"/>
    </location>
</feature>
<gene>
    <name evidence="3" type="ORF">Gorai_019798</name>
</gene>
<dbReference type="EMBL" id="JABEZZ010000007">
    <property type="protein sequence ID" value="MBA0591113.1"/>
    <property type="molecule type" value="Genomic_DNA"/>
</dbReference>